<gene>
    <name evidence="1" type="ORF">BJ508DRAFT_378184</name>
</gene>
<dbReference type="EMBL" id="ML119708">
    <property type="protein sequence ID" value="RPA78713.1"/>
    <property type="molecule type" value="Genomic_DNA"/>
</dbReference>
<proteinExistence type="predicted"/>
<organism evidence="1 2">
    <name type="scientific">Ascobolus immersus RN42</name>
    <dbReference type="NCBI Taxonomy" id="1160509"/>
    <lineage>
        <taxon>Eukaryota</taxon>
        <taxon>Fungi</taxon>
        <taxon>Dikarya</taxon>
        <taxon>Ascomycota</taxon>
        <taxon>Pezizomycotina</taxon>
        <taxon>Pezizomycetes</taxon>
        <taxon>Pezizales</taxon>
        <taxon>Ascobolaceae</taxon>
        <taxon>Ascobolus</taxon>
    </lineage>
</organism>
<dbReference type="Proteomes" id="UP000275078">
    <property type="component" value="Unassembled WGS sequence"/>
</dbReference>
<reference evidence="1 2" key="1">
    <citation type="journal article" date="2018" name="Nat. Ecol. Evol.">
        <title>Pezizomycetes genomes reveal the molecular basis of ectomycorrhizal truffle lifestyle.</title>
        <authorList>
            <person name="Murat C."/>
            <person name="Payen T."/>
            <person name="Noel B."/>
            <person name="Kuo A."/>
            <person name="Morin E."/>
            <person name="Chen J."/>
            <person name="Kohler A."/>
            <person name="Krizsan K."/>
            <person name="Balestrini R."/>
            <person name="Da Silva C."/>
            <person name="Montanini B."/>
            <person name="Hainaut M."/>
            <person name="Levati E."/>
            <person name="Barry K.W."/>
            <person name="Belfiori B."/>
            <person name="Cichocki N."/>
            <person name="Clum A."/>
            <person name="Dockter R.B."/>
            <person name="Fauchery L."/>
            <person name="Guy J."/>
            <person name="Iotti M."/>
            <person name="Le Tacon F."/>
            <person name="Lindquist E.A."/>
            <person name="Lipzen A."/>
            <person name="Malagnac F."/>
            <person name="Mello A."/>
            <person name="Molinier V."/>
            <person name="Miyauchi S."/>
            <person name="Poulain J."/>
            <person name="Riccioni C."/>
            <person name="Rubini A."/>
            <person name="Sitrit Y."/>
            <person name="Splivallo R."/>
            <person name="Traeger S."/>
            <person name="Wang M."/>
            <person name="Zifcakova L."/>
            <person name="Wipf D."/>
            <person name="Zambonelli A."/>
            <person name="Paolocci F."/>
            <person name="Nowrousian M."/>
            <person name="Ottonello S."/>
            <person name="Baldrian P."/>
            <person name="Spatafora J.W."/>
            <person name="Henrissat B."/>
            <person name="Nagy L.G."/>
            <person name="Aury J.M."/>
            <person name="Wincker P."/>
            <person name="Grigoriev I.V."/>
            <person name="Bonfante P."/>
            <person name="Martin F.M."/>
        </authorList>
    </citation>
    <scope>NUCLEOTIDE SEQUENCE [LARGE SCALE GENOMIC DNA]</scope>
    <source>
        <strain evidence="1 2">RN42</strain>
    </source>
</reference>
<evidence type="ECO:0000313" key="1">
    <source>
        <dbReference type="EMBL" id="RPA78713.1"/>
    </source>
</evidence>
<evidence type="ECO:0000313" key="2">
    <source>
        <dbReference type="Proteomes" id="UP000275078"/>
    </source>
</evidence>
<keyword evidence="2" id="KW-1185">Reference proteome</keyword>
<accession>A0A3N4HXZ0</accession>
<dbReference type="AlphaFoldDB" id="A0A3N4HXZ0"/>
<name>A0A3N4HXZ0_ASCIM</name>
<protein>
    <submittedName>
        <fullName evidence="1">Uncharacterized protein</fullName>
    </submittedName>
</protein>
<sequence>MTASAIDRNVLPLLLSDEVHLSFLAYLHTLQHAPPTKTKHERNSDHLEYMYSLLHESSKYNCPPPFQALANDCLSFLMLELQPYCARLGMPLHCRQIRYDALNPRVEMISILRCFGLRTPFVNCDTVITKRWDNGLLRSAQVQLIHILVKKTLEQARACLRLEAKGNEEEVKYTELYRIICRCRVAMARFFTSPKFRSPRLERLLMKYLAEDDINWDVVRGTDRATRIVEGSRLDFWELGDFWRQKWLYHSEDLSNDDDSAFRFHCWDAEYVENTAS</sequence>